<dbReference type="InParanoid" id="A0A1B1ANC2"/>
<keyword evidence="2" id="KW-1185">Reference proteome</keyword>
<dbReference type="SUPFAM" id="SSF51621">
    <property type="entry name" value="Phosphoenolpyruvate/pyruvate domain"/>
    <property type="match status" value="1"/>
</dbReference>
<sequence length="266" mass="28197">MSAEKAAIFHKLHEELLILPNTWDAASARIVEDAGAKAIATSSAAVAWAQGYADGHHFPVDKLIEVVKATERAVTIPITCDAEGGYSDDPKQAVDNVAKLIDAGAVGINLEDNVYPHELHLKKIEAIRAMAEKKGVNLYINARTDVYLKALAPPEQAAEETLRRAAAIERAGASGLFVPGIADAAQIGVIVSGTKLPLNIMARPGAPSAAKLRELGVRRVSAATGLFNAAMAAAREAAEDFLRDADSEALWQRRGSPPDYNKLFGG</sequence>
<dbReference type="CDD" id="cd00377">
    <property type="entry name" value="ICL_PEPM"/>
    <property type="match status" value="1"/>
</dbReference>
<dbReference type="Gene3D" id="3.20.20.60">
    <property type="entry name" value="Phosphoenolpyruvate-binding domains"/>
    <property type="match status" value="1"/>
</dbReference>
<organism evidence="1 2">
    <name type="scientific">Candidatus Viadribacter manganicus</name>
    <dbReference type="NCBI Taxonomy" id="1759059"/>
    <lineage>
        <taxon>Bacteria</taxon>
        <taxon>Pseudomonadati</taxon>
        <taxon>Pseudomonadota</taxon>
        <taxon>Alphaproteobacteria</taxon>
        <taxon>Hyphomonadales</taxon>
        <taxon>Hyphomonadaceae</taxon>
        <taxon>Candidatus Viadribacter</taxon>
    </lineage>
</organism>
<dbReference type="Pfam" id="PF13714">
    <property type="entry name" value="PEP_mutase"/>
    <property type="match status" value="1"/>
</dbReference>
<dbReference type="EMBL" id="CP013244">
    <property type="protein sequence ID" value="ANP48054.1"/>
    <property type="molecule type" value="Genomic_DNA"/>
</dbReference>
<dbReference type="InterPro" id="IPR040442">
    <property type="entry name" value="Pyrv_kinase-like_dom_sf"/>
</dbReference>
<accession>A0A1B1ANC2</accession>
<dbReference type="PANTHER" id="PTHR42905:SF16">
    <property type="entry name" value="CARBOXYPHOSPHONOENOLPYRUVATE PHOSPHONOMUTASE-LIKE PROTEIN (AFU_ORTHOLOGUE AFUA_5G07230)"/>
    <property type="match status" value="1"/>
</dbReference>
<dbReference type="RefSeq" id="WP_066774991.1">
    <property type="nucleotide sequence ID" value="NZ_CP013244.1"/>
</dbReference>
<dbReference type="InterPro" id="IPR039556">
    <property type="entry name" value="ICL/PEPM"/>
</dbReference>
<evidence type="ECO:0000313" key="2">
    <source>
        <dbReference type="Proteomes" id="UP000092498"/>
    </source>
</evidence>
<dbReference type="STRING" id="1759059.ATE48_12230"/>
<dbReference type="FunCoup" id="A0A1B1ANC2">
    <property type="interactions" value="412"/>
</dbReference>
<name>A0A1B1ANC2_9PROT</name>
<dbReference type="OrthoDB" id="9785398at2"/>
<evidence type="ECO:0000313" key="1">
    <source>
        <dbReference type="EMBL" id="ANP48054.1"/>
    </source>
</evidence>
<proteinExistence type="predicted"/>
<dbReference type="KEGG" id="cbot:ATE48_12230"/>
<reference evidence="1 2" key="1">
    <citation type="submission" date="2015-11" db="EMBL/GenBank/DDBJ databases">
        <title>Whole-Genome Sequence of Candidatus Oderbacter manganicum from the National Park Lower Oder Valley, Germany.</title>
        <authorList>
            <person name="Braun B."/>
            <person name="Liere K."/>
            <person name="Szewzyk U."/>
        </authorList>
    </citation>
    <scope>NUCLEOTIDE SEQUENCE [LARGE SCALE GENOMIC DNA]</scope>
    <source>
        <strain evidence="1 2">OTSz_A_272</strain>
    </source>
</reference>
<dbReference type="PANTHER" id="PTHR42905">
    <property type="entry name" value="PHOSPHOENOLPYRUVATE CARBOXYLASE"/>
    <property type="match status" value="1"/>
</dbReference>
<dbReference type="Proteomes" id="UP000092498">
    <property type="component" value="Chromosome"/>
</dbReference>
<gene>
    <name evidence="1" type="ORF">ATE48_12230</name>
</gene>
<dbReference type="GO" id="GO:0003824">
    <property type="term" value="F:catalytic activity"/>
    <property type="evidence" value="ECO:0007669"/>
    <property type="project" value="InterPro"/>
</dbReference>
<dbReference type="InterPro" id="IPR015813">
    <property type="entry name" value="Pyrv/PenolPyrv_kinase-like_dom"/>
</dbReference>
<dbReference type="AlphaFoldDB" id="A0A1B1ANC2"/>
<protein>
    <submittedName>
        <fullName evidence="1">PEP phosphonomutase</fullName>
    </submittedName>
</protein>